<evidence type="ECO:0000313" key="5">
    <source>
        <dbReference type="EMBL" id="MFC3141930.1"/>
    </source>
</evidence>
<dbReference type="EC" id="3.4.21.89" evidence="3"/>
<dbReference type="NCBIfam" id="TIGR02227">
    <property type="entry name" value="sigpep_I_bact"/>
    <property type="match status" value="1"/>
</dbReference>
<proteinExistence type="inferred from homology"/>
<reference evidence="6" key="1">
    <citation type="journal article" date="2019" name="Int. J. Syst. Evol. Microbiol.">
        <title>The Global Catalogue of Microorganisms (GCM) 10K type strain sequencing project: providing services to taxonomists for standard genome sequencing and annotation.</title>
        <authorList>
            <consortium name="The Broad Institute Genomics Platform"/>
            <consortium name="The Broad Institute Genome Sequencing Center for Infectious Disease"/>
            <person name="Wu L."/>
            <person name="Ma J."/>
        </authorList>
    </citation>
    <scope>NUCLEOTIDE SEQUENCE [LARGE SCALE GENOMIC DNA]</scope>
    <source>
        <strain evidence="6">KCTC 52366</strain>
    </source>
</reference>
<organism evidence="5 6">
    <name type="scientific">Psychromarinibacter halotolerans</name>
    <dbReference type="NCBI Taxonomy" id="1775175"/>
    <lineage>
        <taxon>Bacteria</taxon>
        <taxon>Pseudomonadati</taxon>
        <taxon>Pseudomonadota</taxon>
        <taxon>Alphaproteobacteria</taxon>
        <taxon>Rhodobacterales</taxon>
        <taxon>Paracoccaceae</taxon>
        <taxon>Psychromarinibacter</taxon>
    </lineage>
</organism>
<comment type="caution">
    <text evidence="5">The sequence shown here is derived from an EMBL/GenBank/DDBJ whole genome shotgun (WGS) entry which is preliminary data.</text>
</comment>
<dbReference type="Pfam" id="PF05656">
    <property type="entry name" value="DUF805"/>
    <property type="match status" value="1"/>
</dbReference>
<keyword evidence="3" id="KW-0472">Membrane</keyword>
<gene>
    <name evidence="5" type="primary">lepB</name>
    <name evidence="5" type="ORF">ACFOGP_04380</name>
</gene>
<feature type="transmembrane region" description="Helical" evidence="3">
    <location>
        <begin position="113"/>
        <end position="132"/>
    </location>
</feature>
<dbReference type="InterPro" id="IPR019533">
    <property type="entry name" value="Peptidase_S26"/>
</dbReference>
<dbReference type="InterPro" id="IPR000223">
    <property type="entry name" value="Pept_S26A_signal_pept_1"/>
</dbReference>
<dbReference type="Pfam" id="PF10502">
    <property type="entry name" value="Peptidase_S26"/>
    <property type="match status" value="1"/>
</dbReference>
<comment type="similarity">
    <text evidence="1 3">Belongs to the peptidase S26 family.</text>
</comment>
<evidence type="ECO:0000256" key="3">
    <source>
        <dbReference type="RuleBase" id="RU362042"/>
    </source>
</evidence>
<keyword evidence="6" id="KW-1185">Reference proteome</keyword>
<sequence length="339" mass="37370">MATDWLDWDGRTDRTRFRIFLALAGAVWLTGTAILLAGILHEVPAVILTILMALLLYPLAGYSVRRYHDAGASGILAFFVFVPVIGLFCLLYLLTAPTDHRTDVEIFPIEWPVVGLILLTCVVGFAVSRIVWQPFHVTDAAMKPTFLVGDYVIGTRVIGTPDRNAVVFFKHPSDGDYSAARVVGRPGDTVQMRGGLLHINGTPVERLALQPFVEAFREQGPKRIWPMCAAFGPPPGTDCIKRMYVEQLAQETGHTILDVQNAPGDNTPLYTVPAGHVFVMGDNRDSARDSRFDPDDGGVGFLPTARIMAEARFVLFSSGARRPAAVWAWRPDRYFASIE</sequence>
<evidence type="ECO:0000313" key="6">
    <source>
        <dbReference type="Proteomes" id="UP001595632"/>
    </source>
</evidence>
<keyword evidence="3" id="KW-1133">Transmembrane helix</keyword>
<dbReference type="InterPro" id="IPR036286">
    <property type="entry name" value="LexA/Signal_pep-like_sf"/>
</dbReference>
<keyword evidence="3 5" id="KW-0378">Hydrolase</keyword>
<evidence type="ECO:0000256" key="1">
    <source>
        <dbReference type="ARBA" id="ARBA00009370"/>
    </source>
</evidence>
<dbReference type="InterPro" id="IPR008523">
    <property type="entry name" value="DUF805"/>
</dbReference>
<comment type="catalytic activity">
    <reaction evidence="3">
        <text>Cleavage of hydrophobic, N-terminal signal or leader sequences from secreted and periplasmic proteins.</text>
        <dbReference type="EC" id="3.4.21.89"/>
    </reaction>
</comment>
<dbReference type="CDD" id="cd06462">
    <property type="entry name" value="Peptidase_S24_S26"/>
    <property type="match status" value="1"/>
</dbReference>
<dbReference type="Proteomes" id="UP001595632">
    <property type="component" value="Unassembled WGS sequence"/>
</dbReference>
<keyword evidence="3" id="KW-0645">Protease</keyword>
<name>A0ABV7GKJ4_9RHOB</name>
<accession>A0ABV7GKJ4</accession>
<evidence type="ECO:0000259" key="4">
    <source>
        <dbReference type="Pfam" id="PF10502"/>
    </source>
</evidence>
<feature type="transmembrane region" description="Helical" evidence="3">
    <location>
        <begin position="45"/>
        <end position="62"/>
    </location>
</feature>
<feature type="transmembrane region" description="Helical" evidence="3">
    <location>
        <begin position="74"/>
        <end position="93"/>
    </location>
</feature>
<dbReference type="GO" id="GO:0009003">
    <property type="term" value="F:signal peptidase activity"/>
    <property type="evidence" value="ECO:0007669"/>
    <property type="project" value="UniProtKB-EC"/>
</dbReference>
<dbReference type="PANTHER" id="PTHR43390:SF1">
    <property type="entry name" value="CHLOROPLAST PROCESSING PEPTIDASE"/>
    <property type="match status" value="1"/>
</dbReference>
<dbReference type="EMBL" id="JBHRTB010000010">
    <property type="protein sequence ID" value="MFC3141930.1"/>
    <property type="molecule type" value="Genomic_DNA"/>
</dbReference>
<keyword evidence="3" id="KW-0812">Transmembrane</keyword>
<evidence type="ECO:0000256" key="2">
    <source>
        <dbReference type="ARBA" id="ARBA00019232"/>
    </source>
</evidence>
<dbReference type="SUPFAM" id="SSF51306">
    <property type="entry name" value="LexA/Signal peptidase"/>
    <property type="match status" value="1"/>
</dbReference>
<dbReference type="RefSeq" id="WP_275632280.1">
    <property type="nucleotide sequence ID" value="NZ_JBHRTB010000010.1"/>
</dbReference>
<comment type="subcellular location">
    <subcellularLocation>
        <location evidence="3">Membrane</location>
        <topology evidence="3">Single-pass type II membrane protein</topology>
    </subcellularLocation>
</comment>
<feature type="domain" description="Peptidase S26" evidence="4">
    <location>
        <begin position="114"/>
        <end position="315"/>
    </location>
</feature>
<dbReference type="Gene3D" id="2.10.109.10">
    <property type="entry name" value="Umud Fragment, subunit A"/>
    <property type="match status" value="1"/>
</dbReference>
<protein>
    <recommendedName>
        <fullName evidence="2 3">Signal peptidase I</fullName>
        <ecNumber evidence="3">3.4.21.89</ecNumber>
    </recommendedName>
</protein>
<feature type="transmembrane region" description="Helical" evidence="3">
    <location>
        <begin position="20"/>
        <end position="39"/>
    </location>
</feature>
<dbReference type="PANTHER" id="PTHR43390">
    <property type="entry name" value="SIGNAL PEPTIDASE I"/>
    <property type="match status" value="1"/>
</dbReference>
<comment type="caution">
    <text evidence="3">Lacks conserved residue(s) required for the propagation of feature annotation.</text>
</comment>
<dbReference type="PRINTS" id="PR00727">
    <property type="entry name" value="LEADERPTASE"/>
</dbReference>